<reference evidence="2" key="1">
    <citation type="submission" date="2022-03" db="EMBL/GenBank/DDBJ databases">
        <title>Draft Genome Sequence of Firmicute Strain S0AB, a Heterotrophic Iron/Sulfur-Oxidizing Extreme Acidophile.</title>
        <authorList>
            <person name="Vergara E."/>
            <person name="Pakostova E."/>
            <person name="Johnson D.B."/>
            <person name="Holmes D.S."/>
        </authorList>
    </citation>
    <scope>NUCLEOTIDE SEQUENCE</scope>
    <source>
        <strain evidence="2">S0AB</strain>
    </source>
</reference>
<sequence>MVMDWYLIGEVVTVPLAFAIGRYSRRYRFIRVKRRYRQDIGEFIRGR</sequence>
<accession>A0A9X1V6R6</accession>
<organism evidence="2 3">
    <name type="scientific">Sulfoacidibacillus ferrooxidans</name>
    <dbReference type="NCBI Taxonomy" id="2005001"/>
    <lineage>
        <taxon>Bacteria</taxon>
        <taxon>Bacillati</taxon>
        <taxon>Bacillota</taxon>
        <taxon>Bacilli</taxon>
        <taxon>Bacillales</taxon>
        <taxon>Alicyclobacillaceae</taxon>
        <taxon>Sulfoacidibacillus</taxon>
    </lineage>
</organism>
<evidence type="ECO:0000313" key="3">
    <source>
        <dbReference type="Proteomes" id="UP001139263"/>
    </source>
</evidence>
<comment type="caution">
    <text evidence="2">The sequence shown here is derived from an EMBL/GenBank/DDBJ whole genome shotgun (WGS) entry which is preliminary data.</text>
</comment>
<dbReference type="Proteomes" id="UP001139263">
    <property type="component" value="Unassembled WGS sequence"/>
</dbReference>
<evidence type="ECO:0000313" key="2">
    <source>
        <dbReference type="EMBL" id="MCI0182556.1"/>
    </source>
</evidence>
<feature type="transmembrane region" description="Helical" evidence="1">
    <location>
        <begin position="6"/>
        <end position="24"/>
    </location>
</feature>
<proteinExistence type="predicted"/>
<keyword evidence="1" id="KW-1133">Transmembrane helix</keyword>
<gene>
    <name evidence="2" type="ORF">MM817_00816</name>
</gene>
<protein>
    <submittedName>
        <fullName evidence="2">Uncharacterized protein</fullName>
    </submittedName>
</protein>
<name>A0A9X1V6R6_9BACL</name>
<keyword evidence="1" id="KW-0812">Transmembrane</keyword>
<evidence type="ECO:0000256" key="1">
    <source>
        <dbReference type="SAM" id="Phobius"/>
    </source>
</evidence>
<dbReference type="EMBL" id="JALBUF010000001">
    <property type="protein sequence ID" value="MCI0182556.1"/>
    <property type="molecule type" value="Genomic_DNA"/>
</dbReference>
<dbReference type="AlphaFoldDB" id="A0A9X1V6R6"/>
<keyword evidence="1" id="KW-0472">Membrane</keyword>
<keyword evidence="3" id="KW-1185">Reference proteome</keyword>